<evidence type="ECO:0000313" key="2">
    <source>
        <dbReference type="EMBL" id="GMT18159.1"/>
    </source>
</evidence>
<evidence type="ECO:0000256" key="1">
    <source>
        <dbReference type="SAM" id="MobiDB-lite"/>
    </source>
</evidence>
<reference evidence="2" key="1">
    <citation type="submission" date="2023-10" db="EMBL/GenBank/DDBJ databases">
        <title>Genome assembly of Pristionchus species.</title>
        <authorList>
            <person name="Yoshida K."/>
            <person name="Sommer R.J."/>
        </authorList>
    </citation>
    <scope>NUCLEOTIDE SEQUENCE</scope>
    <source>
        <strain evidence="2">RS5133</strain>
    </source>
</reference>
<feature type="compositionally biased region" description="Low complexity" evidence="1">
    <location>
        <begin position="98"/>
        <end position="117"/>
    </location>
</feature>
<feature type="non-terminal residue" evidence="2">
    <location>
        <position position="117"/>
    </location>
</feature>
<accession>A0AAV5VK48</accession>
<dbReference type="EMBL" id="BTSY01000003">
    <property type="protein sequence ID" value="GMT18159.1"/>
    <property type="molecule type" value="Genomic_DNA"/>
</dbReference>
<evidence type="ECO:0000313" key="3">
    <source>
        <dbReference type="Proteomes" id="UP001432322"/>
    </source>
</evidence>
<comment type="caution">
    <text evidence="2">The sequence shown here is derived from an EMBL/GenBank/DDBJ whole genome shotgun (WGS) entry which is preliminary data.</text>
</comment>
<feature type="region of interest" description="Disordered" evidence="1">
    <location>
        <begin position="49"/>
        <end position="117"/>
    </location>
</feature>
<feature type="non-terminal residue" evidence="2">
    <location>
        <position position="1"/>
    </location>
</feature>
<dbReference type="AlphaFoldDB" id="A0AAV5VK48"/>
<organism evidence="2 3">
    <name type="scientific">Pristionchus fissidentatus</name>
    <dbReference type="NCBI Taxonomy" id="1538716"/>
    <lineage>
        <taxon>Eukaryota</taxon>
        <taxon>Metazoa</taxon>
        <taxon>Ecdysozoa</taxon>
        <taxon>Nematoda</taxon>
        <taxon>Chromadorea</taxon>
        <taxon>Rhabditida</taxon>
        <taxon>Rhabditina</taxon>
        <taxon>Diplogasteromorpha</taxon>
        <taxon>Diplogasteroidea</taxon>
        <taxon>Neodiplogasteridae</taxon>
        <taxon>Pristionchus</taxon>
    </lineage>
</organism>
<keyword evidence="3" id="KW-1185">Reference proteome</keyword>
<name>A0AAV5VK48_9BILA</name>
<gene>
    <name evidence="2" type="ORF">PFISCL1PPCAC_9456</name>
</gene>
<protein>
    <submittedName>
        <fullName evidence="2">Uncharacterized protein</fullName>
    </submittedName>
</protein>
<feature type="compositionally biased region" description="Basic and acidic residues" evidence="1">
    <location>
        <begin position="49"/>
        <end position="60"/>
    </location>
</feature>
<sequence>LPSLFLLSIHQESLTTMERSRRQPEEKRRSFCVTSTADKAYIAMAEKEAAVGREKKEAKRAAAAAATAANPSGSQPVDDPMNGEDEKPSCSKSFNPQSSSGPSTFSSSSLPLASNGP</sequence>
<proteinExistence type="predicted"/>
<dbReference type="Proteomes" id="UP001432322">
    <property type="component" value="Unassembled WGS sequence"/>
</dbReference>